<dbReference type="Gene3D" id="3.40.50.2300">
    <property type="match status" value="1"/>
</dbReference>
<sequence length="269" mass="30838">MDGYNAYLLPTLRIIRVGLFLFCLDCFSDAMKLSCIIVEDIQIAADFLRKFCDKSDLVEVKGHFLNVMDALEFLDREKVDLLFLDVEMPGATGFDLLDRLTYSPKIILTTSKTEYAFNAFQYHVDDYLKKPFTYKRFQEAIEKLQQKALAAAPAPTPIPAVTPQPDTDFLFIKAEDKLIKLKKDDILFLESMRDYVKFVTPGKNYVTYSTLKNMEEKLIGPNFLKVHRSYIVNINKIDDIRGNTIYLLGNQIPIGKGHKDEVAARLNIL</sequence>
<dbReference type="PANTHER" id="PTHR37299:SF1">
    <property type="entry name" value="STAGE 0 SPORULATION PROTEIN A HOMOLOG"/>
    <property type="match status" value="1"/>
</dbReference>
<evidence type="ECO:0000313" key="4">
    <source>
        <dbReference type="EMBL" id="GGA91107.1"/>
    </source>
</evidence>
<proteinExistence type="predicted"/>
<dbReference type="EMBL" id="BMJC01000001">
    <property type="protein sequence ID" value="GGA91107.1"/>
    <property type="molecule type" value="Genomic_DNA"/>
</dbReference>
<name>A0A8J2XSH5_9BACT</name>
<accession>A0A8J2XSH5</accession>
<comment type="caution">
    <text evidence="4">The sequence shown here is derived from an EMBL/GenBank/DDBJ whole genome shotgun (WGS) entry which is preliminary data.</text>
</comment>
<organism evidence="4 5">
    <name type="scientific">Puia dinghuensis</name>
    <dbReference type="NCBI Taxonomy" id="1792502"/>
    <lineage>
        <taxon>Bacteria</taxon>
        <taxon>Pseudomonadati</taxon>
        <taxon>Bacteroidota</taxon>
        <taxon>Chitinophagia</taxon>
        <taxon>Chitinophagales</taxon>
        <taxon>Chitinophagaceae</taxon>
        <taxon>Puia</taxon>
    </lineage>
</organism>
<dbReference type="PROSITE" id="PS50930">
    <property type="entry name" value="HTH_LYTTR"/>
    <property type="match status" value="1"/>
</dbReference>
<dbReference type="Pfam" id="PF00072">
    <property type="entry name" value="Response_reg"/>
    <property type="match status" value="1"/>
</dbReference>
<evidence type="ECO:0000313" key="5">
    <source>
        <dbReference type="Proteomes" id="UP000607559"/>
    </source>
</evidence>
<feature type="modified residue" description="4-aspartylphosphate" evidence="1">
    <location>
        <position position="85"/>
    </location>
</feature>
<dbReference type="GO" id="GO:0003677">
    <property type="term" value="F:DNA binding"/>
    <property type="evidence" value="ECO:0007669"/>
    <property type="project" value="UniProtKB-KW"/>
</dbReference>
<dbReference type="Pfam" id="PF04397">
    <property type="entry name" value="LytTR"/>
    <property type="match status" value="1"/>
</dbReference>
<evidence type="ECO:0000259" key="2">
    <source>
        <dbReference type="PROSITE" id="PS50110"/>
    </source>
</evidence>
<dbReference type="Proteomes" id="UP000607559">
    <property type="component" value="Unassembled WGS sequence"/>
</dbReference>
<gene>
    <name evidence="4" type="ORF">GCM10011511_13030</name>
</gene>
<dbReference type="SUPFAM" id="SSF52172">
    <property type="entry name" value="CheY-like"/>
    <property type="match status" value="1"/>
</dbReference>
<keyword evidence="4" id="KW-0238">DNA-binding</keyword>
<dbReference type="AlphaFoldDB" id="A0A8J2XSH5"/>
<evidence type="ECO:0000259" key="3">
    <source>
        <dbReference type="PROSITE" id="PS50930"/>
    </source>
</evidence>
<dbReference type="InterPro" id="IPR001789">
    <property type="entry name" value="Sig_transdc_resp-reg_receiver"/>
</dbReference>
<dbReference type="InterPro" id="IPR046947">
    <property type="entry name" value="LytR-like"/>
</dbReference>
<feature type="domain" description="HTH LytTR-type" evidence="3">
    <location>
        <begin position="170"/>
        <end position="268"/>
    </location>
</feature>
<dbReference type="InterPro" id="IPR011006">
    <property type="entry name" value="CheY-like_superfamily"/>
</dbReference>
<dbReference type="SMART" id="SM00448">
    <property type="entry name" value="REC"/>
    <property type="match status" value="1"/>
</dbReference>
<dbReference type="InterPro" id="IPR007492">
    <property type="entry name" value="LytTR_DNA-bd_dom"/>
</dbReference>
<keyword evidence="5" id="KW-1185">Reference proteome</keyword>
<dbReference type="PANTHER" id="PTHR37299">
    <property type="entry name" value="TRANSCRIPTIONAL REGULATOR-RELATED"/>
    <property type="match status" value="1"/>
</dbReference>
<dbReference type="Gene3D" id="2.40.50.1020">
    <property type="entry name" value="LytTr DNA-binding domain"/>
    <property type="match status" value="1"/>
</dbReference>
<feature type="domain" description="Response regulatory" evidence="2">
    <location>
        <begin position="34"/>
        <end position="145"/>
    </location>
</feature>
<keyword evidence="1" id="KW-0597">Phosphoprotein</keyword>
<evidence type="ECO:0000256" key="1">
    <source>
        <dbReference type="PROSITE-ProRule" id="PRU00169"/>
    </source>
</evidence>
<protein>
    <submittedName>
        <fullName evidence="4">DNA-binding response regulator</fullName>
    </submittedName>
</protein>
<dbReference type="PROSITE" id="PS50110">
    <property type="entry name" value="RESPONSE_REGULATORY"/>
    <property type="match status" value="1"/>
</dbReference>
<reference evidence="4" key="2">
    <citation type="submission" date="2020-09" db="EMBL/GenBank/DDBJ databases">
        <authorList>
            <person name="Sun Q."/>
            <person name="Zhou Y."/>
        </authorList>
    </citation>
    <scope>NUCLEOTIDE SEQUENCE</scope>
    <source>
        <strain evidence="4">CGMCC 1.15448</strain>
    </source>
</reference>
<dbReference type="GO" id="GO:0000156">
    <property type="term" value="F:phosphorelay response regulator activity"/>
    <property type="evidence" value="ECO:0007669"/>
    <property type="project" value="InterPro"/>
</dbReference>
<dbReference type="SMART" id="SM00850">
    <property type="entry name" value="LytTR"/>
    <property type="match status" value="1"/>
</dbReference>
<reference evidence="4" key="1">
    <citation type="journal article" date="2014" name="Int. J. Syst. Evol. Microbiol.">
        <title>Complete genome sequence of Corynebacterium casei LMG S-19264T (=DSM 44701T), isolated from a smear-ripened cheese.</title>
        <authorList>
            <consortium name="US DOE Joint Genome Institute (JGI-PGF)"/>
            <person name="Walter F."/>
            <person name="Albersmeier A."/>
            <person name="Kalinowski J."/>
            <person name="Ruckert C."/>
        </authorList>
    </citation>
    <scope>NUCLEOTIDE SEQUENCE</scope>
    <source>
        <strain evidence="4">CGMCC 1.15448</strain>
    </source>
</reference>